<feature type="domain" description="Cyclic GMP-AMP synthase DncV-like nucleotidyltransferase" evidence="13">
    <location>
        <begin position="49"/>
        <end position="129"/>
    </location>
</feature>
<keyword evidence="8" id="KW-0051">Antiviral defense</keyword>
<dbReference type="GO" id="GO:0009117">
    <property type="term" value="P:nucleotide metabolic process"/>
    <property type="evidence" value="ECO:0007669"/>
    <property type="project" value="UniProtKB-KW"/>
</dbReference>
<dbReference type="AlphaFoldDB" id="A0A2W4WI21"/>
<dbReference type="GO" id="GO:0046872">
    <property type="term" value="F:metal ion binding"/>
    <property type="evidence" value="ECO:0007669"/>
    <property type="project" value="UniProtKB-KW"/>
</dbReference>
<evidence type="ECO:0000256" key="1">
    <source>
        <dbReference type="ARBA" id="ARBA00022679"/>
    </source>
</evidence>
<dbReference type="InterPro" id="IPR048445">
    <property type="entry name" value="DncV-like_NTFase"/>
</dbReference>
<evidence type="ECO:0000256" key="5">
    <source>
        <dbReference type="ARBA" id="ARBA00022840"/>
    </source>
</evidence>
<keyword evidence="7" id="KW-0546">Nucleotide metabolism</keyword>
<dbReference type="NCBIfam" id="NF041078">
    <property type="entry name" value="cGAS"/>
    <property type="match status" value="1"/>
</dbReference>
<dbReference type="GO" id="GO:0005525">
    <property type="term" value="F:GTP binding"/>
    <property type="evidence" value="ECO:0007669"/>
    <property type="project" value="UniProtKB-KW"/>
</dbReference>
<dbReference type="EMBL" id="QBML01000003">
    <property type="protein sequence ID" value="PZO44170.1"/>
    <property type="molecule type" value="Genomic_DNA"/>
</dbReference>
<evidence type="ECO:0000256" key="9">
    <source>
        <dbReference type="ARBA" id="ARBA00023134"/>
    </source>
</evidence>
<keyword evidence="2" id="KW-0548">Nucleotidyltransferase</keyword>
<comment type="catalytic activity">
    <reaction evidence="11">
        <text>GTP + ATP = 3',3'-cGAMP + 2 diphosphate</text>
        <dbReference type="Rhea" id="RHEA:35647"/>
        <dbReference type="ChEBI" id="CHEBI:30616"/>
        <dbReference type="ChEBI" id="CHEBI:33019"/>
        <dbReference type="ChEBI" id="CHEBI:37565"/>
        <dbReference type="ChEBI" id="CHEBI:71501"/>
    </reaction>
    <physiologicalReaction direction="left-to-right" evidence="11">
        <dbReference type="Rhea" id="RHEA:35648"/>
    </physiologicalReaction>
</comment>
<organism evidence="14 15">
    <name type="scientific">Pseudanabaena frigida</name>
    <dbReference type="NCBI Taxonomy" id="945775"/>
    <lineage>
        <taxon>Bacteria</taxon>
        <taxon>Bacillati</taxon>
        <taxon>Cyanobacteriota</taxon>
        <taxon>Cyanophyceae</taxon>
        <taxon>Pseudanabaenales</taxon>
        <taxon>Pseudanabaenaceae</taxon>
        <taxon>Pseudanabaena</taxon>
    </lineage>
</organism>
<evidence type="ECO:0000259" key="13">
    <source>
        <dbReference type="Pfam" id="PF21654"/>
    </source>
</evidence>
<keyword evidence="3" id="KW-0479">Metal-binding</keyword>
<dbReference type="InterPro" id="IPR047805">
    <property type="entry name" value="GAMP_synthase"/>
</dbReference>
<feature type="domain" description="Adenylyl/Guanylyl and SMODS C-terminal sensor" evidence="12">
    <location>
        <begin position="320"/>
        <end position="447"/>
    </location>
</feature>
<evidence type="ECO:0000256" key="4">
    <source>
        <dbReference type="ARBA" id="ARBA00022741"/>
    </source>
</evidence>
<evidence type="ECO:0000313" key="14">
    <source>
        <dbReference type="EMBL" id="PZO44170.1"/>
    </source>
</evidence>
<keyword evidence="4" id="KW-0547">Nucleotide-binding</keyword>
<keyword evidence="1" id="KW-0808">Transferase</keyword>
<gene>
    <name evidence="14" type="ORF">DCF19_02930</name>
</gene>
<name>A0A2W4WI21_9CYAN</name>
<evidence type="ECO:0000256" key="10">
    <source>
        <dbReference type="ARBA" id="ARBA00044145"/>
    </source>
</evidence>
<keyword evidence="9" id="KW-0342">GTP-binding</keyword>
<evidence type="ECO:0000256" key="3">
    <source>
        <dbReference type="ARBA" id="ARBA00022723"/>
    </source>
</evidence>
<sequence>MADCHRFFLELNNSIALSSNRKKTLRISRNAVREKIRRYFQDKQNGLYPQFHGQGSFMMNTIIEPLDGEFDIDDGIYFKVKSEPAQSVDTFHRWIYEAVDEHVKQKPIDKHTCVRLIYAREYHLDLPIYFILEGQNPYLAHKGKGWIESDPRAFIKWFNHKSDSNGQLKRIVRYLKAWKDCRKGILPSGLIFSILVAENIVFDEKDDISLYQTLLNIKSNLEYNFVCYRPTTPANENLLESYSKTNKDYFLARISSFIQSAEKALDENTSLTNACKIWQNYFGDVRFPSNHHEDSISFCSTSITSSPQIEHRFETVKHTNTEEFIENYFLVNLQYPLRIDCTVSQDGYRPHSLHKMIFNRFPLLPGKSLKFHVIECNVPKPFQVKWKVRNVGEEAIKRDLIRGEIVDDRGNYERVESSLFHGAHFVECYIIKNNVCVARDRIDVPIKNSN</sequence>
<keyword evidence="5" id="KW-0067">ATP-binding</keyword>
<dbReference type="Proteomes" id="UP000249467">
    <property type="component" value="Unassembled WGS sequence"/>
</dbReference>
<dbReference type="Pfam" id="PF18134">
    <property type="entry name" value="AGS_C"/>
    <property type="match status" value="1"/>
</dbReference>
<proteinExistence type="predicted"/>
<dbReference type="InterPro" id="IPR040511">
    <property type="entry name" value="AGS_C"/>
</dbReference>
<accession>A0A2W4WI21</accession>
<evidence type="ECO:0000256" key="6">
    <source>
        <dbReference type="ARBA" id="ARBA00022842"/>
    </source>
</evidence>
<dbReference type="Pfam" id="PF21654">
    <property type="entry name" value="DncV-like_NTFase"/>
    <property type="match status" value="1"/>
</dbReference>
<evidence type="ECO:0000259" key="12">
    <source>
        <dbReference type="Pfam" id="PF18134"/>
    </source>
</evidence>
<reference evidence="14 15" key="2">
    <citation type="submission" date="2018-06" db="EMBL/GenBank/DDBJ databases">
        <title>Metagenomic assembly of (sub)arctic Cyanobacteria and their associated microbiome from non-axenic cultures.</title>
        <authorList>
            <person name="Baurain D."/>
        </authorList>
    </citation>
    <scope>NUCLEOTIDE SEQUENCE [LARGE SCALE GENOMIC DNA]</scope>
    <source>
        <strain evidence="14">ULC066bin1</strain>
    </source>
</reference>
<reference evidence="14 15" key="1">
    <citation type="submission" date="2018-04" db="EMBL/GenBank/DDBJ databases">
        <authorList>
            <person name="Go L.Y."/>
            <person name="Mitchell J.A."/>
        </authorList>
    </citation>
    <scope>NUCLEOTIDE SEQUENCE [LARGE SCALE GENOMIC DNA]</scope>
    <source>
        <strain evidence="14">ULC066bin1</strain>
    </source>
</reference>
<evidence type="ECO:0000256" key="7">
    <source>
        <dbReference type="ARBA" id="ARBA00023080"/>
    </source>
</evidence>
<evidence type="ECO:0000256" key="2">
    <source>
        <dbReference type="ARBA" id="ARBA00022695"/>
    </source>
</evidence>
<comment type="caution">
    <text evidence="14">The sequence shown here is derived from an EMBL/GenBank/DDBJ whole genome shotgun (WGS) entry which is preliminary data.</text>
</comment>
<dbReference type="GO" id="GO:0140701">
    <property type="term" value="F:3',3'-cyclic GMP-AMP synthase activity"/>
    <property type="evidence" value="ECO:0007669"/>
    <property type="project" value="InterPro"/>
</dbReference>
<dbReference type="GO" id="GO:0005524">
    <property type="term" value="F:ATP binding"/>
    <property type="evidence" value="ECO:0007669"/>
    <property type="project" value="UniProtKB-KW"/>
</dbReference>
<evidence type="ECO:0000313" key="15">
    <source>
        <dbReference type="Proteomes" id="UP000249467"/>
    </source>
</evidence>
<dbReference type="GO" id="GO:0051607">
    <property type="term" value="P:defense response to virus"/>
    <property type="evidence" value="ECO:0007669"/>
    <property type="project" value="UniProtKB-KW"/>
</dbReference>
<keyword evidence="6" id="KW-0460">Magnesium</keyword>
<evidence type="ECO:0000256" key="8">
    <source>
        <dbReference type="ARBA" id="ARBA00023118"/>
    </source>
</evidence>
<evidence type="ECO:0000256" key="11">
    <source>
        <dbReference type="ARBA" id="ARBA00048304"/>
    </source>
</evidence>
<protein>
    <recommendedName>
        <fullName evidence="10">Cyclic GMP-AMP synthase</fullName>
    </recommendedName>
</protein>